<dbReference type="Proteomes" id="UP000317909">
    <property type="component" value="Chromosome"/>
</dbReference>
<evidence type="ECO:0000256" key="1">
    <source>
        <dbReference type="SAM" id="MobiDB-lite"/>
    </source>
</evidence>
<protein>
    <recommendedName>
        <fullName evidence="4">Transposase IS30-like HTH domain-containing protein</fullName>
    </recommendedName>
</protein>
<dbReference type="RefSeq" id="WP_145433643.1">
    <property type="nucleotide sequence ID" value="NZ_CP036339.1"/>
</dbReference>
<keyword evidence="3" id="KW-1185">Reference proteome</keyword>
<feature type="compositionally biased region" description="Basic residues" evidence="1">
    <location>
        <begin position="373"/>
        <end position="387"/>
    </location>
</feature>
<name>A0A517TZX6_9BACT</name>
<reference evidence="2 3" key="1">
    <citation type="submission" date="2019-02" db="EMBL/GenBank/DDBJ databases">
        <title>Deep-cultivation of Planctomycetes and their phenomic and genomic characterization uncovers novel biology.</title>
        <authorList>
            <person name="Wiegand S."/>
            <person name="Jogler M."/>
            <person name="Boedeker C."/>
            <person name="Pinto D."/>
            <person name="Vollmers J."/>
            <person name="Rivas-Marin E."/>
            <person name="Kohn T."/>
            <person name="Peeters S.H."/>
            <person name="Heuer A."/>
            <person name="Rast P."/>
            <person name="Oberbeckmann S."/>
            <person name="Bunk B."/>
            <person name="Jeske O."/>
            <person name="Meyerdierks A."/>
            <person name="Storesund J.E."/>
            <person name="Kallscheuer N."/>
            <person name="Luecker S."/>
            <person name="Lage O.M."/>
            <person name="Pohl T."/>
            <person name="Merkel B.J."/>
            <person name="Hornburger P."/>
            <person name="Mueller R.-W."/>
            <person name="Bruemmer F."/>
            <person name="Labrenz M."/>
            <person name="Spormann A.M."/>
            <person name="Op den Camp H."/>
            <person name="Overmann J."/>
            <person name="Amann R."/>
            <person name="Jetten M.S.M."/>
            <person name="Mascher T."/>
            <person name="Medema M.H."/>
            <person name="Devos D.P."/>
            <person name="Kaster A.-K."/>
            <person name="Ovreas L."/>
            <person name="Rohde M."/>
            <person name="Galperin M.Y."/>
            <person name="Jogler C."/>
        </authorList>
    </citation>
    <scope>NUCLEOTIDE SEQUENCE [LARGE SCALE GENOMIC DNA]</scope>
    <source>
        <strain evidence="2 3">I41</strain>
    </source>
</reference>
<feature type="region of interest" description="Disordered" evidence="1">
    <location>
        <begin position="259"/>
        <end position="305"/>
    </location>
</feature>
<evidence type="ECO:0000313" key="3">
    <source>
        <dbReference type="Proteomes" id="UP000317909"/>
    </source>
</evidence>
<proteinExistence type="predicted"/>
<accession>A0A517TZX6</accession>
<feature type="compositionally biased region" description="Polar residues" evidence="1">
    <location>
        <begin position="283"/>
        <end position="305"/>
    </location>
</feature>
<gene>
    <name evidence="2" type="ORF">I41_31130</name>
</gene>
<organism evidence="2 3">
    <name type="scientific">Lacipirellula limnantheis</name>
    <dbReference type="NCBI Taxonomy" id="2528024"/>
    <lineage>
        <taxon>Bacteria</taxon>
        <taxon>Pseudomonadati</taxon>
        <taxon>Planctomycetota</taxon>
        <taxon>Planctomycetia</taxon>
        <taxon>Pirellulales</taxon>
        <taxon>Lacipirellulaceae</taxon>
        <taxon>Lacipirellula</taxon>
    </lineage>
</organism>
<dbReference type="EMBL" id="CP036339">
    <property type="protein sequence ID" value="QDT73921.1"/>
    <property type="molecule type" value="Genomic_DNA"/>
</dbReference>
<sequence length="387" mass="43570">MILENHIRGRRRVLDDAKKARLCELIDQESYTVEQAAESLDVSLRTVQRERRYDQDFDHEVRLALQQSPDPLKLMEHAARSHWRAAAWLLERTKPEEFARKPVNMTSLKLVATAFRYIQEAALETVPAECREALYRHTQAAIEQSFDCCFPMRGKWGEPKIKQLPFATPLADVQSSKFWGEPVGVLHDYDEEGNIVFPPPVDPAEVAARQARVAELKQRLAERRRQEALGPRPAAGILSPKTAETTEFNATKSAATISDATEIPSPGDPLAATDSGALPAEPTANNILSPKPPETTTTVANTSSPVDGNLELVIALVERTIDDECPETWHDTEELDHPDAQDPDIRLRLLSERLERHRRKERRQARAADKKAKAARKRAQAQRRRAA</sequence>
<evidence type="ECO:0000313" key="2">
    <source>
        <dbReference type="EMBL" id="QDT73921.1"/>
    </source>
</evidence>
<dbReference type="OrthoDB" id="285738at2"/>
<evidence type="ECO:0008006" key="4">
    <source>
        <dbReference type="Google" id="ProtNLM"/>
    </source>
</evidence>
<dbReference type="KEGG" id="llh:I41_31130"/>
<feature type="region of interest" description="Disordered" evidence="1">
    <location>
        <begin position="350"/>
        <end position="387"/>
    </location>
</feature>
<dbReference type="AlphaFoldDB" id="A0A517TZX6"/>